<dbReference type="EMBL" id="AFAY01000006">
    <property type="protein sequence ID" value="EGF11937.1"/>
    <property type="molecule type" value="Genomic_DNA"/>
</dbReference>
<evidence type="ECO:0000259" key="1">
    <source>
        <dbReference type="Pfam" id="PF22707"/>
    </source>
</evidence>
<dbReference type="HOGENOM" id="CLU_487318_0_0_4"/>
<evidence type="ECO:0000313" key="2">
    <source>
        <dbReference type="EMBL" id="EGF11937.1"/>
    </source>
</evidence>
<evidence type="ECO:0000313" key="3">
    <source>
        <dbReference type="Proteomes" id="UP000004105"/>
    </source>
</evidence>
<sequence length="559" mass="63963">MNYQNPSEHIKALRKAGNFQAAIERGKAYINDFYVLIQINWAYYGLIKQQVAEIIAKLEQTPPNYAKIKQIYDTAREYAKLPNRRADSSLSNILRELTKLSAYSPDYLNFIYWVVRIDGIQDDDWQAGEYQGKQFSPLVCSIARGLAKWVSHFSQQATSADVEHIIGWLENTRSVAVGDDVLWLDWDRVKLLKQLGKHQEAAQTLGYLLKNKNKEFWLWQKAGQLYASEQPDLAKACFCQALQCCQKPEFSVNVHIDLAQLLIEQNETAWANGEVLQTRNIREQHGWKIDDALQKLLDADWYSPENALSNEELIKQYQQYAPEALVLCFDDVQEYDANFDTVFTLPLPADAPKNKNPKKLAKFIFRPNEKRKAISIVGTETKEVAYFQSGTPVCLLIGKAANGRQTILHISSRENGQLWDCADKRNGVVENLKNNKIGIFFNRNSYVSASMGAWQGDLPNIGDNVLAYTAYNQKKETQEILLAQAQIDVFLKNEDIKIISGCLKRHEKGFAFVEDVFVASYLLQNFDDESELQVEIIAIYSKNPKKSEFSWRAIKIKTK</sequence>
<organism evidence="2 3">
    <name type="scientific">Neisseria bacilliformis ATCC BAA-1200</name>
    <dbReference type="NCBI Taxonomy" id="888742"/>
    <lineage>
        <taxon>Bacteria</taxon>
        <taxon>Pseudomonadati</taxon>
        <taxon>Pseudomonadota</taxon>
        <taxon>Betaproteobacteria</taxon>
        <taxon>Neisseriales</taxon>
        <taxon>Neisseriaceae</taxon>
        <taxon>Neisseria</taxon>
    </lineage>
</organism>
<dbReference type="InterPro" id="IPR054283">
    <property type="entry name" value="DUF7017"/>
</dbReference>
<dbReference type="RefSeq" id="WP_007341391.1">
    <property type="nucleotide sequence ID" value="NZ_GL878494.1"/>
</dbReference>
<dbReference type="InterPro" id="IPR054427">
    <property type="entry name" value="S1CSD-TOTE-2"/>
</dbReference>
<dbReference type="SUPFAM" id="SSF48452">
    <property type="entry name" value="TPR-like"/>
    <property type="match status" value="1"/>
</dbReference>
<reference evidence="2 3" key="1">
    <citation type="submission" date="2011-02" db="EMBL/GenBank/DDBJ databases">
        <authorList>
            <person name="Muzny D."/>
            <person name="Qin X."/>
            <person name="Deng J."/>
            <person name="Jiang H."/>
            <person name="Liu Y."/>
            <person name="Qu J."/>
            <person name="Song X.-Z."/>
            <person name="Zhang L."/>
            <person name="Thornton R."/>
            <person name="Coyle M."/>
            <person name="Francisco L."/>
            <person name="Jackson L."/>
            <person name="Javaid M."/>
            <person name="Korchina V."/>
            <person name="Kovar C."/>
            <person name="Mata R."/>
            <person name="Mathew T."/>
            <person name="Ngo R."/>
            <person name="Nguyen L."/>
            <person name="Nguyen N."/>
            <person name="Okwuonu G."/>
            <person name="Ongeri F."/>
            <person name="Pham C."/>
            <person name="Simmons D."/>
            <person name="Wilczek-Boney K."/>
            <person name="Hale W."/>
            <person name="Jakkamsetti A."/>
            <person name="Pham P."/>
            <person name="Ruth R."/>
            <person name="San Lucas F."/>
            <person name="Warren J."/>
            <person name="Zhang J."/>
            <person name="Zhao Z."/>
            <person name="Zhou C."/>
            <person name="Zhu D."/>
            <person name="Lee S."/>
            <person name="Bess C."/>
            <person name="Blankenburg K."/>
            <person name="Forbes L."/>
            <person name="Fu Q."/>
            <person name="Gubbala S."/>
            <person name="Hirani K."/>
            <person name="Jayaseelan J.C."/>
            <person name="Lara F."/>
            <person name="Munidasa M."/>
            <person name="Palculict T."/>
            <person name="Patil S."/>
            <person name="Pu L.-L."/>
            <person name="Saada N."/>
            <person name="Tang L."/>
            <person name="Weissenberger G."/>
            <person name="Zhu Y."/>
            <person name="Hemphill L."/>
            <person name="Shang Y."/>
            <person name="Youmans B."/>
            <person name="Ayvaz T."/>
            <person name="Ross M."/>
            <person name="Santibanez J."/>
            <person name="Aqrawi P."/>
            <person name="Gross S."/>
            <person name="Joshi V."/>
            <person name="Fowler G."/>
            <person name="Nazareth L."/>
            <person name="Reid J."/>
            <person name="Worley K."/>
            <person name="Petrosino J."/>
            <person name="Highlander S."/>
            <person name="Gibbs R."/>
        </authorList>
    </citation>
    <scope>NUCLEOTIDE SEQUENCE [LARGE SCALE GENOMIC DNA]</scope>
    <source>
        <strain evidence="2 3">ATCC BAA-1200</strain>
    </source>
</reference>
<dbReference type="Pfam" id="PF22860">
    <property type="entry name" value="DUF7017"/>
    <property type="match status" value="1"/>
</dbReference>
<dbReference type="InterPro" id="IPR011990">
    <property type="entry name" value="TPR-like_helical_dom_sf"/>
</dbReference>
<proteinExistence type="predicted"/>
<gene>
    <name evidence="2" type="ORF">HMPREF9123_0379</name>
</gene>
<name>F2B9F3_9NEIS</name>
<dbReference type="AlphaFoldDB" id="F2B9F3"/>
<protein>
    <recommendedName>
        <fullName evidence="1">TOTE conflict systems S1/CSD-like domain-containing protein</fullName>
    </recommendedName>
</protein>
<dbReference type="Pfam" id="PF22707">
    <property type="entry name" value="S1CSD-TOTE-2"/>
    <property type="match status" value="1"/>
</dbReference>
<dbReference type="OrthoDB" id="6196244at2"/>
<keyword evidence="3" id="KW-1185">Reference proteome</keyword>
<feature type="domain" description="TOTE conflict systems S1/CSD-like" evidence="1">
    <location>
        <begin position="497"/>
        <end position="556"/>
    </location>
</feature>
<dbReference type="Proteomes" id="UP000004105">
    <property type="component" value="Unassembled WGS sequence"/>
</dbReference>
<accession>F2B9F3</accession>
<comment type="caution">
    <text evidence="2">The sequence shown here is derived from an EMBL/GenBank/DDBJ whole genome shotgun (WGS) entry which is preliminary data.</text>
</comment>